<dbReference type="AlphaFoldDB" id="A0A975BG71"/>
<accession>A0A975BG71</accession>
<proteinExistence type="predicted"/>
<evidence type="ECO:0000313" key="1">
    <source>
        <dbReference type="EMBL" id="QTA84713.1"/>
    </source>
</evidence>
<reference evidence="1" key="1">
    <citation type="journal article" date="2021" name="Microb. Physiol.">
        <title>Proteogenomic Insights into the Physiology of Marine, Sulfate-Reducing, Filamentous Desulfonema limicola and Desulfonema magnum.</title>
        <authorList>
            <person name="Schnaars V."/>
            <person name="Wohlbrand L."/>
            <person name="Scheve S."/>
            <person name="Hinrichs C."/>
            <person name="Reinhardt R."/>
            <person name="Rabus R."/>
        </authorList>
    </citation>
    <scope>NUCLEOTIDE SEQUENCE</scope>
    <source>
        <strain evidence="1">4be13</strain>
    </source>
</reference>
<protein>
    <submittedName>
        <fullName evidence="1">Uncharacterized protein</fullName>
    </submittedName>
</protein>
<sequence>MKGMTRIFFNLRNPRYLWKSVVQIVHLHGLVINKDFYTR</sequence>
<dbReference type="EMBL" id="CP061800">
    <property type="protein sequence ID" value="QTA84713.1"/>
    <property type="molecule type" value="Genomic_DNA"/>
</dbReference>
<gene>
    <name evidence="1" type="ORF">dnm_007120</name>
</gene>
<organism evidence="1 2">
    <name type="scientific">Desulfonema magnum</name>
    <dbReference type="NCBI Taxonomy" id="45655"/>
    <lineage>
        <taxon>Bacteria</taxon>
        <taxon>Pseudomonadati</taxon>
        <taxon>Thermodesulfobacteriota</taxon>
        <taxon>Desulfobacteria</taxon>
        <taxon>Desulfobacterales</taxon>
        <taxon>Desulfococcaceae</taxon>
        <taxon>Desulfonema</taxon>
    </lineage>
</organism>
<evidence type="ECO:0000313" key="2">
    <source>
        <dbReference type="Proteomes" id="UP000663722"/>
    </source>
</evidence>
<dbReference type="Proteomes" id="UP000663722">
    <property type="component" value="Chromosome"/>
</dbReference>
<name>A0A975BG71_9BACT</name>
<dbReference type="KEGG" id="dmm:dnm_007120"/>
<keyword evidence="2" id="KW-1185">Reference proteome</keyword>